<reference evidence="5" key="1">
    <citation type="journal article" date="2019" name="Int. J. Syst. Evol. Microbiol.">
        <title>The Global Catalogue of Microorganisms (GCM) 10K type strain sequencing project: providing services to taxonomists for standard genome sequencing and annotation.</title>
        <authorList>
            <consortium name="The Broad Institute Genomics Platform"/>
            <consortium name="The Broad Institute Genome Sequencing Center for Infectious Disease"/>
            <person name="Wu L."/>
            <person name="Ma J."/>
        </authorList>
    </citation>
    <scope>NUCLEOTIDE SEQUENCE [LARGE SCALE GENOMIC DNA]</scope>
    <source>
        <strain evidence="5">JCM 17986</strain>
    </source>
</reference>
<name>A0ABP9HE26_9ACTN</name>
<gene>
    <name evidence="4" type="ORF">GCM10023205_37350</name>
</gene>
<dbReference type="Proteomes" id="UP001500466">
    <property type="component" value="Unassembled WGS sequence"/>
</dbReference>
<dbReference type="Pfam" id="PF01494">
    <property type="entry name" value="FAD_binding_3"/>
    <property type="match status" value="1"/>
</dbReference>
<dbReference type="EMBL" id="BAABHS010000012">
    <property type="protein sequence ID" value="GAA4968688.1"/>
    <property type="molecule type" value="Genomic_DNA"/>
</dbReference>
<dbReference type="InterPro" id="IPR036188">
    <property type="entry name" value="FAD/NAD-bd_sf"/>
</dbReference>
<accession>A0ABP9HE26</accession>
<dbReference type="PANTHER" id="PTHR43747:SF1">
    <property type="entry name" value="SLR1998 PROTEIN"/>
    <property type="match status" value="1"/>
</dbReference>
<dbReference type="PRINTS" id="PR00420">
    <property type="entry name" value="RNGMNOXGNASE"/>
</dbReference>
<evidence type="ECO:0000256" key="2">
    <source>
        <dbReference type="SAM" id="MobiDB-lite"/>
    </source>
</evidence>
<comment type="similarity">
    <text evidence="1">Belongs to the flavin-dependent halogenase family. Bacterial tryptophan halogenase subfamily.</text>
</comment>
<dbReference type="Gene3D" id="3.50.50.60">
    <property type="entry name" value="FAD/NAD(P)-binding domain"/>
    <property type="match status" value="1"/>
</dbReference>
<dbReference type="InterPro" id="IPR002938">
    <property type="entry name" value="FAD-bd"/>
</dbReference>
<feature type="region of interest" description="Disordered" evidence="2">
    <location>
        <begin position="363"/>
        <end position="431"/>
    </location>
</feature>
<keyword evidence="5" id="KW-1185">Reference proteome</keyword>
<comment type="caution">
    <text evidence="4">The sequence shown here is derived from an EMBL/GenBank/DDBJ whole genome shotgun (WGS) entry which is preliminary data.</text>
</comment>
<feature type="compositionally biased region" description="Low complexity" evidence="2">
    <location>
        <begin position="402"/>
        <end position="422"/>
    </location>
</feature>
<proteinExistence type="inferred from homology"/>
<dbReference type="SUPFAM" id="SSF51905">
    <property type="entry name" value="FAD/NAD(P)-binding domain"/>
    <property type="match status" value="1"/>
</dbReference>
<evidence type="ECO:0000259" key="3">
    <source>
        <dbReference type="Pfam" id="PF01494"/>
    </source>
</evidence>
<protein>
    <submittedName>
        <fullName evidence="4">NAD(P)/FAD-dependent oxidoreductase</fullName>
    </submittedName>
</protein>
<evidence type="ECO:0000313" key="4">
    <source>
        <dbReference type="EMBL" id="GAA4968688.1"/>
    </source>
</evidence>
<feature type="compositionally biased region" description="Gly residues" evidence="2">
    <location>
        <begin position="365"/>
        <end position="377"/>
    </location>
</feature>
<feature type="domain" description="FAD-binding" evidence="3">
    <location>
        <begin position="7"/>
        <end position="343"/>
    </location>
</feature>
<evidence type="ECO:0000313" key="5">
    <source>
        <dbReference type="Proteomes" id="UP001500466"/>
    </source>
</evidence>
<sequence length="431" mass="44354">MTERDAYDVVVAGGGPAGAAAALALAAAGRSVLLAHSGGGPAAVGEALPAAARPLLRDLGAESVLRDEGHVPCQANQSVWGSPELASADAIFDPHGHGWHIDRPAFDHALRTVAAERGTDVVQRRVMPSAARRTEDGWTVPVCGTDGGRDVRCRWIVDATGRPAAFAVAAGARRRGFDRLIAVHLTLDAGDPAAEDASTLVEATPDGWWYTALLPRGRRLLVRYTDTDLATACELAAPDAFRARLASAPHTAARVAEHPFPPELRPRRAPAHTAFLDRPCGEGWVAVGDAAAAYDPLSSQGILTALYTGLRAGRAVDAALSGDAAAGDRYAEDVRTVTMAYLRNRLAYYRAETRWADRPFWQRRQGGGADVGPGLGSEAGSDAASEAGSAAGSAAGSGAGAEAGSEAGSHTGADLGADAGADVRPVTSAEA</sequence>
<dbReference type="RefSeq" id="WP_345676661.1">
    <property type="nucleotide sequence ID" value="NZ_BAABHS010000012.1"/>
</dbReference>
<dbReference type="InterPro" id="IPR050816">
    <property type="entry name" value="Flavin-dep_Halogenase_NPB"/>
</dbReference>
<feature type="compositionally biased region" description="Low complexity" evidence="2">
    <location>
        <begin position="378"/>
        <end position="394"/>
    </location>
</feature>
<evidence type="ECO:0000256" key="1">
    <source>
        <dbReference type="ARBA" id="ARBA00038396"/>
    </source>
</evidence>
<organism evidence="4 5">
    <name type="scientific">Yinghuangia aomiensis</name>
    <dbReference type="NCBI Taxonomy" id="676205"/>
    <lineage>
        <taxon>Bacteria</taxon>
        <taxon>Bacillati</taxon>
        <taxon>Actinomycetota</taxon>
        <taxon>Actinomycetes</taxon>
        <taxon>Kitasatosporales</taxon>
        <taxon>Streptomycetaceae</taxon>
        <taxon>Yinghuangia</taxon>
    </lineage>
</organism>
<dbReference type="PANTHER" id="PTHR43747">
    <property type="entry name" value="FAD-BINDING PROTEIN"/>
    <property type="match status" value="1"/>
</dbReference>
<dbReference type="Gene3D" id="3.30.9.100">
    <property type="match status" value="1"/>
</dbReference>